<dbReference type="EMBL" id="CAEZUS010000068">
    <property type="protein sequence ID" value="CAB4608839.1"/>
    <property type="molecule type" value="Genomic_DNA"/>
</dbReference>
<evidence type="ECO:0000313" key="1">
    <source>
        <dbReference type="EMBL" id="CAB4608839.1"/>
    </source>
</evidence>
<sequence>MFATSASLCEYSGGFLASEYMVAKSGDLLAPFRYLESKMSGNGEVCDNPYRICRPSYESVIKEIYSNDVDAWHAELQKYIAKWAY</sequence>
<gene>
    <name evidence="1" type="ORF">UFOPK1852_00562</name>
</gene>
<reference evidence="1" key="1">
    <citation type="submission" date="2020-05" db="EMBL/GenBank/DDBJ databases">
        <authorList>
            <person name="Chiriac C."/>
            <person name="Salcher M."/>
            <person name="Ghai R."/>
            <person name="Kavagutti S V."/>
        </authorList>
    </citation>
    <scope>NUCLEOTIDE SEQUENCE</scope>
</reference>
<accession>A0A6J6HAG4</accession>
<dbReference type="AlphaFoldDB" id="A0A6J6HAG4"/>
<name>A0A6J6HAG4_9ZZZZ</name>
<protein>
    <submittedName>
        <fullName evidence="1">Unannotated protein</fullName>
    </submittedName>
</protein>
<proteinExistence type="predicted"/>
<organism evidence="1">
    <name type="scientific">freshwater metagenome</name>
    <dbReference type="NCBI Taxonomy" id="449393"/>
    <lineage>
        <taxon>unclassified sequences</taxon>
        <taxon>metagenomes</taxon>
        <taxon>ecological metagenomes</taxon>
    </lineage>
</organism>